<dbReference type="Proteomes" id="UP000023152">
    <property type="component" value="Unassembled WGS sequence"/>
</dbReference>
<name>X6LLG5_RETFI</name>
<keyword evidence="2" id="KW-1185">Reference proteome</keyword>
<dbReference type="EMBL" id="ASPP01036983">
    <property type="protein sequence ID" value="ETO01972.1"/>
    <property type="molecule type" value="Genomic_DNA"/>
</dbReference>
<gene>
    <name evidence="1" type="ORF">RFI_35467</name>
</gene>
<protein>
    <submittedName>
        <fullName evidence="1">Uncharacterized protein</fullName>
    </submittedName>
</protein>
<proteinExistence type="predicted"/>
<evidence type="ECO:0000313" key="1">
    <source>
        <dbReference type="EMBL" id="ETO01972.1"/>
    </source>
</evidence>
<accession>X6LLG5</accession>
<comment type="caution">
    <text evidence="1">The sequence shown here is derived from an EMBL/GenBank/DDBJ whole genome shotgun (WGS) entry which is preliminary data.</text>
</comment>
<sequence>MTTEPTNQNKKCQLKSFQSIEHCRKSKNYNQMSRDLRKNIGKPYKQLLKMTYTSTIKKTNKLVLHLNRNSNVDNFQYIVNDINAAVSCEYTICHVSDSEFKTKEVVLKGIGFEEDIADIQSELENGACEIAYWFHPCTIINNNIKNIETKDNNLKMLLMRNNNNR</sequence>
<reference evidence="1 2" key="1">
    <citation type="journal article" date="2013" name="Curr. Biol.">
        <title>The Genome of the Foraminiferan Reticulomyxa filosa.</title>
        <authorList>
            <person name="Glockner G."/>
            <person name="Hulsmann N."/>
            <person name="Schleicher M."/>
            <person name="Noegel A.A."/>
            <person name="Eichinger L."/>
            <person name="Gallinger C."/>
            <person name="Pawlowski J."/>
            <person name="Sierra R."/>
            <person name="Euteneuer U."/>
            <person name="Pillet L."/>
            <person name="Moustafa A."/>
            <person name="Platzer M."/>
            <person name="Groth M."/>
            <person name="Szafranski K."/>
            <person name="Schliwa M."/>
        </authorList>
    </citation>
    <scope>NUCLEOTIDE SEQUENCE [LARGE SCALE GENOMIC DNA]</scope>
</reference>
<organism evidence="1 2">
    <name type="scientific">Reticulomyxa filosa</name>
    <dbReference type="NCBI Taxonomy" id="46433"/>
    <lineage>
        <taxon>Eukaryota</taxon>
        <taxon>Sar</taxon>
        <taxon>Rhizaria</taxon>
        <taxon>Retaria</taxon>
        <taxon>Foraminifera</taxon>
        <taxon>Monothalamids</taxon>
        <taxon>Reticulomyxidae</taxon>
        <taxon>Reticulomyxa</taxon>
    </lineage>
</organism>
<dbReference type="AlphaFoldDB" id="X6LLG5"/>
<evidence type="ECO:0000313" key="2">
    <source>
        <dbReference type="Proteomes" id="UP000023152"/>
    </source>
</evidence>